<comment type="caution">
    <text evidence="1">The sequence shown here is derived from an EMBL/GenBank/DDBJ whole genome shotgun (WGS) entry which is preliminary data.</text>
</comment>
<proteinExistence type="predicted"/>
<accession>A0ACC3BVW7</accession>
<gene>
    <name evidence="1" type="ORF">I4F81_004253</name>
</gene>
<name>A0ACC3BVW7_PYRYE</name>
<dbReference type="Proteomes" id="UP000798662">
    <property type="component" value="Chromosome 1"/>
</dbReference>
<reference evidence="1" key="1">
    <citation type="submission" date="2019-11" db="EMBL/GenBank/DDBJ databases">
        <title>Nori genome reveals adaptations in red seaweeds to the harsh intertidal environment.</title>
        <authorList>
            <person name="Wang D."/>
            <person name="Mao Y."/>
        </authorList>
    </citation>
    <scope>NUCLEOTIDE SEQUENCE</scope>
    <source>
        <tissue evidence="1">Gametophyte</tissue>
    </source>
</reference>
<sequence>MADPAARPCQPPWPLGGDTMDARAHAMRVLIKVVVVGAALLAATVPSSVGAASVAPGAVDAHARVELTPSVKAWAAPCREEQWQKCTTGTRCQVNRFGSKFARCLSKLKKGEDCCKTPHSQGCAVGLECGYQGKCVLATRWAMWCKEGDAKRTCAPGTRCQKNRFAAQSAVSRCRAINKAGAVCSEGPYTQGCAAGFECGRSGKCEAIPRVAATGGGAYGGRRTRRHY</sequence>
<evidence type="ECO:0000313" key="1">
    <source>
        <dbReference type="EMBL" id="KAK1861672.1"/>
    </source>
</evidence>
<protein>
    <submittedName>
        <fullName evidence="1">Uncharacterized protein</fullName>
    </submittedName>
</protein>
<evidence type="ECO:0000313" key="2">
    <source>
        <dbReference type="Proteomes" id="UP000798662"/>
    </source>
</evidence>
<organism evidence="1 2">
    <name type="scientific">Pyropia yezoensis</name>
    <name type="common">Susabi-nori</name>
    <name type="synonym">Porphyra yezoensis</name>
    <dbReference type="NCBI Taxonomy" id="2788"/>
    <lineage>
        <taxon>Eukaryota</taxon>
        <taxon>Rhodophyta</taxon>
        <taxon>Bangiophyceae</taxon>
        <taxon>Bangiales</taxon>
        <taxon>Bangiaceae</taxon>
        <taxon>Pyropia</taxon>
    </lineage>
</organism>
<keyword evidence="2" id="KW-1185">Reference proteome</keyword>
<dbReference type="EMBL" id="CM020618">
    <property type="protein sequence ID" value="KAK1861672.1"/>
    <property type="molecule type" value="Genomic_DNA"/>
</dbReference>